<dbReference type="Proteomes" id="UP000194420">
    <property type="component" value="Unassembled WGS sequence"/>
</dbReference>
<keyword evidence="2" id="KW-0808">Transferase</keyword>
<dbReference type="SUPFAM" id="SSF55729">
    <property type="entry name" value="Acyl-CoA N-acyltransferases (Nat)"/>
    <property type="match status" value="1"/>
</dbReference>
<name>A0A1Y6EGY5_9SPHN</name>
<evidence type="ECO:0000313" key="2">
    <source>
        <dbReference type="EMBL" id="SMQ60411.1"/>
    </source>
</evidence>
<reference evidence="3" key="1">
    <citation type="submission" date="2017-04" db="EMBL/GenBank/DDBJ databases">
        <authorList>
            <person name="Varghese N."/>
            <person name="Submissions S."/>
        </authorList>
    </citation>
    <scope>NUCLEOTIDE SEQUENCE [LARGE SCALE GENOMIC DNA]</scope>
</reference>
<keyword evidence="3" id="KW-1185">Reference proteome</keyword>
<organism evidence="2 3">
    <name type="scientific">Altererythrobacter xiamenensis</name>
    <dbReference type="NCBI Taxonomy" id="1316679"/>
    <lineage>
        <taxon>Bacteria</taxon>
        <taxon>Pseudomonadati</taxon>
        <taxon>Pseudomonadota</taxon>
        <taxon>Alphaproteobacteria</taxon>
        <taxon>Sphingomonadales</taxon>
        <taxon>Erythrobacteraceae</taxon>
        <taxon>Altererythrobacter</taxon>
    </lineage>
</organism>
<dbReference type="InterPro" id="IPR016181">
    <property type="entry name" value="Acyl_CoA_acyltransferase"/>
</dbReference>
<proteinExistence type="predicted"/>
<dbReference type="AlphaFoldDB" id="A0A1Y6EGY5"/>
<sequence>MATAAQDIYETSPAQELYETSVEQAIRARGNGLHWLSYDELFCEAFREDWRALACSASEPNPFFEEWFLLPSLAQFDLSDRVQVAALYANGQLRGLLPVGHSHAYYGYLMPHASTWLHANAFCGSPLIARGFERAFLRELLRSLDDHPNGALFLHLPAIPEGSQVERALEAVLAEKDRPAGVVAQEERALLRSELSSSAYYEDSLTKKRRKELARLRKRLGEEGELTFERQSGKRALGDWIDEFLSLEAAGWKGQAGSAIASARDTEYMFRGALHGAARAGKLERLALRIDGKPVAMLVNFITPPGAFSFKTAYDERFGRYSPGFLLQQENLELLDRGDIAWCDSCAAEGHPMIERIWRQKRTMLGRNIAIGGGIRRRIFERLLRAETKKDPQA</sequence>
<dbReference type="EMBL" id="FXWG01000001">
    <property type="protein sequence ID" value="SMQ60411.1"/>
    <property type="molecule type" value="Genomic_DNA"/>
</dbReference>
<evidence type="ECO:0000313" key="3">
    <source>
        <dbReference type="Proteomes" id="UP000194420"/>
    </source>
</evidence>
<gene>
    <name evidence="2" type="ORF">SAMN06297468_0417</name>
</gene>
<feature type="domain" description="BioF2-like acetyltransferase" evidence="1">
    <location>
        <begin position="207"/>
        <end position="344"/>
    </location>
</feature>
<dbReference type="GO" id="GO:0016740">
    <property type="term" value="F:transferase activity"/>
    <property type="evidence" value="ECO:0007669"/>
    <property type="project" value="UniProtKB-KW"/>
</dbReference>
<evidence type="ECO:0000259" key="1">
    <source>
        <dbReference type="Pfam" id="PF13480"/>
    </source>
</evidence>
<dbReference type="Pfam" id="PF13480">
    <property type="entry name" value="Acetyltransf_6"/>
    <property type="match status" value="1"/>
</dbReference>
<accession>A0A1Y6EGY5</accession>
<dbReference type="OrthoDB" id="213519at2"/>
<protein>
    <submittedName>
        <fullName evidence="2">Acetyltransferase involved in cellulose biosynthesis, CelD/BcsL family</fullName>
    </submittedName>
</protein>
<dbReference type="InterPro" id="IPR038740">
    <property type="entry name" value="BioF2-like_GNAT_dom"/>
</dbReference>
<dbReference type="RefSeq" id="WP_086436364.1">
    <property type="nucleotide sequence ID" value="NZ_FXWG01000001.1"/>
</dbReference>